<evidence type="ECO:0000259" key="1">
    <source>
        <dbReference type="Pfam" id="PF01425"/>
    </source>
</evidence>
<sequence>MKMATNGQDFPFEEATITAIHQAFSQNKLTCRQLVDYYLNRIETLNSILRAVIEVNPDARALADVADEERYNARQNGGKLGALHGIPVLVKDTIGTNDKMGTTAGSYALVGSVVARDSTVVEKLRKAGAVILGKASLSEWYKLRSIDHLPNGWCARAGQGVNPYVKSGDPCGSSSGSAISVAANLVAVSLGTDTHSSIICPCDHNSAVGLRPTVGLVSRAGVIPISSRQDTVGPICRTVSDCVHVLDEIAGPDPRDEEATTRSSKFIPQGGYKQFLQEDGLRGKRLGIVRHPFVSSLHESTVAQSFERHLKTLRERGAILVDYLEISHIAEILNPHHSGEITAMLADFKHAIPEYLNELEYSPVRSLADIIAFNEKNPELEKTNEYMQDGFIKAESMHGNEEEIESIVEHLDKLCKEGFEKMMEENKLDAMVTPGTKAIPVMAIGGYPGITVPAGYDEQGTPFGILFSGLKGMEPKLIAAAYGFEQATVARKPPLFHSPEWHED</sequence>
<feature type="domain" description="Amidase" evidence="1">
    <location>
        <begin position="34"/>
        <end position="440"/>
    </location>
</feature>
<dbReference type="InterPro" id="IPR036928">
    <property type="entry name" value="AS_sf"/>
</dbReference>
<dbReference type="RefSeq" id="XP_021846777.1">
    <property type="nucleotide sequence ID" value="XM_021991085.2"/>
</dbReference>
<dbReference type="OrthoDB" id="566138at2759"/>
<accession>A0A9R0ICE9</accession>
<evidence type="ECO:0000313" key="2">
    <source>
        <dbReference type="Proteomes" id="UP000813463"/>
    </source>
</evidence>
<dbReference type="PANTHER" id="PTHR42678:SF25">
    <property type="entry name" value="AMIDASE C869.01"/>
    <property type="match status" value="1"/>
</dbReference>
<dbReference type="GeneID" id="110786527"/>
<organism evidence="2 3">
    <name type="scientific">Spinacia oleracea</name>
    <name type="common">Spinach</name>
    <dbReference type="NCBI Taxonomy" id="3562"/>
    <lineage>
        <taxon>Eukaryota</taxon>
        <taxon>Viridiplantae</taxon>
        <taxon>Streptophyta</taxon>
        <taxon>Embryophyta</taxon>
        <taxon>Tracheophyta</taxon>
        <taxon>Spermatophyta</taxon>
        <taxon>Magnoliopsida</taxon>
        <taxon>eudicotyledons</taxon>
        <taxon>Gunneridae</taxon>
        <taxon>Pentapetalae</taxon>
        <taxon>Caryophyllales</taxon>
        <taxon>Chenopodiaceae</taxon>
        <taxon>Chenopodioideae</taxon>
        <taxon>Anserineae</taxon>
        <taxon>Spinacia</taxon>
    </lineage>
</organism>
<dbReference type="SUPFAM" id="SSF75304">
    <property type="entry name" value="Amidase signature (AS) enzymes"/>
    <property type="match status" value="1"/>
</dbReference>
<dbReference type="AlphaFoldDB" id="A0A9R0ICE9"/>
<keyword evidence="2" id="KW-1185">Reference proteome</keyword>
<protein>
    <submittedName>
        <fullName evidence="3">Probable amidase At4g34880</fullName>
    </submittedName>
</protein>
<dbReference type="KEGG" id="soe:110786527"/>
<evidence type="ECO:0000313" key="3">
    <source>
        <dbReference type="RefSeq" id="XP_021846777.1"/>
    </source>
</evidence>
<dbReference type="Pfam" id="PF01425">
    <property type="entry name" value="Amidase"/>
    <property type="match status" value="1"/>
</dbReference>
<reference evidence="2" key="1">
    <citation type="journal article" date="2021" name="Nat. Commun.">
        <title>Genomic analyses provide insights into spinach domestication and the genetic basis of agronomic traits.</title>
        <authorList>
            <person name="Cai X."/>
            <person name="Sun X."/>
            <person name="Xu C."/>
            <person name="Sun H."/>
            <person name="Wang X."/>
            <person name="Ge C."/>
            <person name="Zhang Z."/>
            <person name="Wang Q."/>
            <person name="Fei Z."/>
            <person name="Jiao C."/>
            <person name="Wang Q."/>
        </authorList>
    </citation>
    <scope>NUCLEOTIDE SEQUENCE [LARGE SCALE GENOMIC DNA]</scope>
    <source>
        <strain evidence="2">cv. Varoflay</strain>
    </source>
</reference>
<dbReference type="PANTHER" id="PTHR42678">
    <property type="entry name" value="AMIDASE"/>
    <property type="match status" value="1"/>
</dbReference>
<gene>
    <name evidence="3" type="primary">LOC110786527</name>
</gene>
<dbReference type="Proteomes" id="UP000813463">
    <property type="component" value="Chromosome 4"/>
</dbReference>
<proteinExistence type="predicted"/>
<dbReference type="Gene3D" id="3.90.1300.10">
    <property type="entry name" value="Amidase signature (AS) domain"/>
    <property type="match status" value="1"/>
</dbReference>
<name>A0A9R0ICE9_SPIOL</name>
<reference evidence="3" key="2">
    <citation type="submission" date="2025-08" db="UniProtKB">
        <authorList>
            <consortium name="RefSeq"/>
        </authorList>
    </citation>
    <scope>IDENTIFICATION</scope>
    <source>
        <tissue evidence="3">Leaf</tissue>
    </source>
</reference>
<dbReference type="InterPro" id="IPR023631">
    <property type="entry name" value="Amidase_dom"/>
</dbReference>